<evidence type="ECO:0000313" key="3">
    <source>
        <dbReference type="Proteomes" id="UP001295740"/>
    </source>
</evidence>
<feature type="region of interest" description="Disordered" evidence="1">
    <location>
        <begin position="60"/>
        <end position="91"/>
    </location>
</feature>
<organism evidence="2 3">
    <name type="scientific">Anthostomella pinea</name>
    <dbReference type="NCBI Taxonomy" id="933095"/>
    <lineage>
        <taxon>Eukaryota</taxon>
        <taxon>Fungi</taxon>
        <taxon>Dikarya</taxon>
        <taxon>Ascomycota</taxon>
        <taxon>Pezizomycotina</taxon>
        <taxon>Sordariomycetes</taxon>
        <taxon>Xylariomycetidae</taxon>
        <taxon>Xylariales</taxon>
        <taxon>Xylariaceae</taxon>
        <taxon>Anthostomella</taxon>
    </lineage>
</organism>
<dbReference type="AlphaFoldDB" id="A0AAI8YNP5"/>
<dbReference type="Proteomes" id="UP001295740">
    <property type="component" value="Unassembled WGS sequence"/>
</dbReference>
<gene>
    <name evidence="2" type="ORF">KHLLAP_LOCUS11873</name>
</gene>
<sequence>MATINHVKTFLSQAIDGADDATVRWVLKSIWDESDECSFQAAQYLLVHDPEGQVTYALKRKASGGPPPQESAHKRAKAEDDSHEAAQPPVPALKPRYETCEHCSEVYDVMENYDEACCLHEGELEIDMDHFVDDDEVIELDGAIDTSTDWRVEAYPYAFTWSCCDGKADGEPCLVGRHEPTQTTIV</sequence>
<keyword evidence="3" id="KW-1185">Reference proteome</keyword>
<evidence type="ECO:0000313" key="2">
    <source>
        <dbReference type="EMBL" id="CAJ2511405.1"/>
    </source>
</evidence>
<protein>
    <submittedName>
        <fullName evidence="2">Uu.00g070300.m01.CDS01</fullName>
    </submittedName>
</protein>
<dbReference type="PANTHER" id="PTHR38167">
    <property type="entry name" value="C2H2-TYPE DOMAIN-CONTAINING PROTEIN"/>
    <property type="match status" value="1"/>
</dbReference>
<reference evidence="2" key="1">
    <citation type="submission" date="2023-10" db="EMBL/GenBank/DDBJ databases">
        <authorList>
            <person name="Hackl T."/>
        </authorList>
    </citation>
    <scope>NUCLEOTIDE SEQUENCE</scope>
</reference>
<name>A0AAI8YNP5_9PEZI</name>
<dbReference type="PANTHER" id="PTHR38167:SF1">
    <property type="entry name" value="C2H2-TYPE DOMAIN-CONTAINING PROTEIN"/>
    <property type="match status" value="1"/>
</dbReference>
<comment type="caution">
    <text evidence="2">The sequence shown here is derived from an EMBL/GenBank/DDBJ whole genome shotgun (WGS) entry which is preliminary data.</text>
</comment>
<accession>A0AAI8YNP5</accession>
<feature type="compositionally biased region" description="Basic and acidic residues" evidence="1">
    <location>
        <begin position="71"/>
        <end position="84"/>
    </location>
</feature>
<evidence type="ECO:0000256" key="1">
    <source>
        <dbReference type="SAM" id="MobiDB-lite"/>
    </source>
</evidence>
<dbReference type="EMBL" id="CAUWAG010000018">
    <property type="protein sequence ID" value="CAJ2511405.1"/>
    <property type="molecule type" value="Genomic_DNA"/>
</dbReference>
<proteinExistence type="predicted"/>